<organism evidence="1 2">
    <name type="scientific">Mariprofundus ferrinatatus</name>
    <dbReference type="NCBI Taxonomy" id="1921087"/>
    <lineage>
        <taxon>Bacteria</taxon>
        <taxon>Pseudomonadati</taxon>
        <taxon>Pseudomonadota</taxon>
        <taxon>Candidatius Mariprofundia</taxon>
        <taxon>Mariprofundales</taxon>
        <taxon>Mariprofundaceae</taxon>
        <taxon>Mariprofundus</taxon>
    </lineage>
</organism>
<name>A0A2K8L644_9PROT</name>
<dbReference type="EMBL" id="CP018800">
    <property type="protein sequence ID" value="ATX82713.1"/>
    <property type="molecule type" value="Genomic_DNA"/>
</dbReference>
<reference evidence="1 2" key="1">
    <citation type="submission" date="2016-12" db="EMBL/GenBank/DDBJ databases">
        <title>Isolation and genomic insights into novel planktonic Zetaproteobacteria from stratified waters of the Chesapeake Bay.</title>
        <authorList>
            <person name="McAllister S.M."/>
            <person name="Kato S."/>
            <person name="Chan C.S."/>
            <person name="Chiu B.K."/>
            <person name="Field E.K."/>
        </authorList>
    </citation>
    <scope>NUCLEOTIDE SEQUENCE [LARGE SCALE GENOMIC DNA]</scope>
    <source>
        <strain evidence="1 2">CP-8</strain>
    </source>
</reference>
<accession>A0A2K8L644</accession>
<evidence type="ECO:0000313" key="2">
    <source>
        <dbReference type="Proteomes" id="UP000231637"/>
    </source>
</evidence>
<dbReference type="KEGG" id="mfn:Ga0123462_1871"/>
<dbReference type="SUPFAM" id="SSF52540">
    <property type="entry name" value="P-loop containing nucleoside triphosphate hydrolases"/>
    <property type="match status" value="1"/>
</dbReference>
<protein>
    <submittedName>
        <fullName evidence="1">Uncharacterized protein</fullName>
    </submittedName>
</protein>
<evidence type="ECO:0000313" key="1">
    <source>
        <dbReference type="EMBL" id="ATX82713.1"/>
    </source>
</evidence>
<sequence length="88" mass="9318">MNSDPLTDNSVLILRDAARSLEAAAGEIVLLIGEVGSGKSLWLKRLAGLASSPPQFTATIAGKPPTDYGLIISHNSGTTYFQPPYSMR</sequence>
<proteinExistence type="predicted"/>
<dbReference type="Proteomes" id="UP000231637">
    <property type="component" value="Chromosome"/>
</dbReference>
<gene>
    <name evidence="1" type="ORF">Ga0123462_1871</name>
</gene>
<dbReference type="AlphaFoldDB" id="A0A2K8L644"/>
<keyword evidence="2" id="KW-1185">Reference proteome</keyword>
<dbReference type="Gene3D" id="3.40.50.300">
    <property type="entry name" value="P-loop containing nucleotide triphosphate hydrolases"/>
    <property type="match status" value="1"/>
</dbReference>
<dbReference type="InterPro" id="IPR027417">
    <property type="entry name" value="P-loop_NTPase"/>
</dbReference>